<gene>
    <name evidence="1" type="ORF">LJ755_04760</name>
</gene>
<sequence length="91" mass="10228">MRAELIDPRQEDAPSYRVYCWPGSRAKEEWELSGADLYEVLEWIRSTARGRSYSLWATTRPPGNVCLVRLQGIDPDADAGSWPAWAGQTSG</sequence>
<comment type="caution">
    <text evidence="1">The sequence shown here is derived from an EMBL/GenBank/DDBJ whole genome shotgun (WGS) entry which is preliminary data.</text>
</comment>
<evidence type="ECO:0000313" key="1">
    <source>
        <dbReference type="EMBL" id="MCC3272038.1"/>
    </source>
</evidence>
<name>A0A9X1S8K6_9MICC</name>
<dbReference type="Proteomes" id="UP001155145">
    <property type="component" value="Unassembled WGS sequence"/>
</dbReference>
<reference evidence="1" key="1">
    <citation type="submission" date="2021-10" db="EMBL/GenBank/DDBJ databases">
        <title>Novel species in genus Arthrobacter.</title>
        <authorList>
            <person name="Liu Y."/>
        </authorList>
    </citation>
    <scope>NUCLEOTIDE SEQUENCE</scope>
    <source>
        <strain evidence="1">Zg-Y462</strain>
    </source>
</reference>
<accession>A0A9X1S8K6</accession>
<dbReference type="AlphaFoldDB" id="A0A9X1S8K6"/>
<protein>
    <submittedName>
        <fullName evidence="1">Uncharacterized protein</fullName>
    </submittedName>
</protein>
<dbReference type="RefSeq" id="WP_227903112.1">
    <property type="nucleotide sequence ID" value="NZ_JAJFZT010000002.1"/>
</dbReference>
<dbReference type="EMBL" id="JAJFZT010000002">
    <property type="protein sequence ID" value="MCC3272038.1"/>
    <property type="molecule type" value="Genomic_DNA"/>
</dbReference>
<proteinExistence type="predicted"/>
<organism evidence="1 2">
    <name type="scientific">Arthrobacter zhangbolii</name>
    <dbReference type="NCBI Taxonomy" id="2886936"/>
    <lineage>
        <taxon>Bacteria</taxon>
        <taxon>Bacillati</taxon>
        <taxon>Actinomycetota</taxon>
        <taxon>Actinomycetes</taxon>
        <taxon>Micrococcales</taxon>
        <taxon>Micrococcaceae</taxon>
        <taxon>Arthrobacter</taxon>
    </lineage>
</organism>
<evidence type="ECO:0000313" key="2">
    <source>
        <dbReference type="Proteomes" id="UP001155145"/>
    </source>
</evidence>